<dbReference type="SUPFAM" id="SSF46785">
    <property type="entry name" value="Winged helix' DNA-binding domain"/>
    <property type="match status" value="1"/>
</dbReference>
<evidence type="ECO:0000256" key="3">
    <source>
        <dbReference type="ARBA" id="ARBA00023163"/>
    </source>
</evidence>
<dbReference type="InterPro" id="IPR050679">
    <property type="entry name" value="Bact_HTH_transcr_reg"/>
</dbReference>
<dbReference type="Gene3D" id="1.10.10.10">
    <property type="entry name" value="Winged helix-like DNA-binding domain superfamily/Winged helix DNA-binding domain"/>
    <property type="match status" value="1"/>
</dbReference>
<organism evidence="5 6">
    <name type="scientific">Labrys wisconsinensis</name>
    <dbReference type="NCBI Taxonomy" id="425677"/>
    <lineage>
        <taxon>Bacteria</taxon>
        <taxon>Pseudomonadati</taxon>
        <taxon>Pseudomonadota</taxon>
        <taxon>Alphaproteobacteria</taxon>
        <taxon>Hyphomicrobiales</taxon>
        <taxon>Xanthobacteraceae</taxon>
        <taxon>Labrys</taxon>
    </lineage>
</organism>
<dbReference type="InterPro" id="IPR028978">
    <property type="entry name" value="Chorismate_lyase_/UTRA_dom_sf"/>
</dbReference>
<dbReference type="Proteomes" id="UP001242480">
    <property type="component" value="Unassembled WGS sequence"/>
</dbReference>
<evidence type="ECO:0000313" key="6">
    <source>
        <dbReference type="Proteomes" id="UP001242480"/>
    </source>
</evidence>
<dbReference type="NCBIfam" id="TIGR02325">
    <property type="entry name" value="C_P_lyase_phnF"/>
    <property type="match status" value="1"/>
</dbReference>
<evidence type="ECO:0000259" key="4">
    <source>
        <dbReference type="PROSITE" id="PS50949"/>
    </source>
</evidence>
<dbReference type="PROSITE" id="PS50949">
    <property type="entry name" value="HTH_GNTR"/>
    <property type="match status" value="1"/>
</dbReference>
<dbReference type="SMART" id="SM00345">
    <property type="entry name" value="HTH_GNTR"/>
    <property type="match status" value="1"/>
</dbReference>
<dbReference type="SUPFAM" id="SSF64288">
    <property type="entry name" value="Chorismate lyase-like"/>
    <property type="match status" value="1"/>
</dbReference>
<name>A0ABU0J0U2_9HYPH</name>
<keyword evidence="1" id="KW-0805">Transcription regulation</keyword>
<proteinExistence type="predicted"/>
<dbReference type="InterPro" id="IPR000524">
    <property type="entry name" value="Tscrpt_reg_HTH_GntR"/>
</dbReference>
<dbReference type="InterPro" id="IPR036388">
    <property type="entry name" value="WH-like_DNA-bd_sf"/>
</dbReference>
<dbReference type="InterPro" id="IPR012702">
    <property type="entry name" value="CP_lyase_PhnF"/>
</dbReference>
<keyword evidence="3" id="KW-0804">Transcription</keyword>
<dbReference type="InterPro" id="IPR011663">
    <property type="entry name" value="UTRA"/>
</dbReference>
<feature type="domain" description="HTH gntR-type" evidence="4">
    <location>
        <begin position="18"/>
        <end position="86"/>
    </location>
</feature>
<reference evidence="5 6" key="1">
    <citation type="submission" date="2023-07" db="EMBL/GenBank/DDBJ databases">
        <title>Genomic Encyclopedia of Type Strains, Phase IV (KMG-IV): sequencing the most valuable type-strain genomes for metagenomic binning, comparative biology and taxonomic classification.</title>
        <authorList>
            <person name="Goeker M."/>
        </authorList>
    </citation>
    <scope>NUCLEOTIDE SEQUENCE [LARGE SCALE GENOMIC DNA]</scope>
    <source>
        <strain evidence="5 6">DSM 19619</strain>
    </source>
</reference>
<dbReference type="InterPro" id="IPR036390">
    <property type="entry name" value="WH_DNA-bd_sf"/>
</dbReference>
<protein>
    <submittedName>
        <fullName evidence="5">GntR family phosphonate transport system transcriptional regulator</fullName>
    </submittedName>
</protein>
<dbReference type="Pfam" id="PF07702">
    <property type="entry name" value="UTRA"/>
    <property type="match status" value="1"/>
</dbReference>
<dbReference type="RefSeq" id="WP_307268142.1">
    <property type="nucleotide sequence ID" value="NZ_JAUSVX010000001.1"/>
</dbReference>
<evidence type="ECO:0000256" key="1">
    <source>
        <dbReference type="ARBA" id="ARBA00023015"/>
    </source>
</evidence>
<gene>
    <name evidence="5" type="ORF">QO011_000863</name>
</gene>
<dbReference type="PRINTS" id="PR00035">
    <property type="entry name" value="HTHGNTR"/>
</dbReference>
<evidence type="ECO:0000256" key="2">
    <source>
        <dbReference type="ARBA" id="ARBA00023125"/>
    </source>
</evidence>
<dbReference type="EMBL" id="JAUSVX010000001">
    <property type="protein sequence ID" value="MDQ0467868.1"/>
    <property type="molecule type" value="Genomic_DNA"/>
</dbReference>
<dbReference type="Gene3D" id="3.40.1410.10">
    <property type="entry name" value="Chorismate lyase-like"/>
    <property type="match status" value="1"/>
</dbReference>
<dbReference type="CDD" id="cd07377">
    <property type="entry name" value="WHTH_GntR"/>
    <property type="match status" value="1"/>
</dbReference>
<dbReference type="PANTHER" id="PTHR44846">
    <property type="entry name" value="MANNOSYL-D-GLYCERATE TRANSPORT/METABOLISM SYSTEM REPRESSOR MNGR-RELATED"/>
    <property type="match status" value="1"/>
</dbReference>
<keyword evidence="6" id="KW-1185">Reference proteome</keyword>
<accession>A0ABU0J0U2</accession>
<comment type="caution">
    <text evidence="5">The sequence shown here is derived from an EMBL/GenBank/DDBJ whole genome shotgun (WGS) entry which is preliminary data.</text>
</comment>
<keyword evidence="2" id="KW-0238">DNA-binding</keyword>
<evidence type="ECO:0000313" key="5">
    <source>
        <dbReference type="EMBL" id="MDQ0467868.1"/>
    </source>
</evidence>
<sequence length="253" mass="27431">MTPAGDRTKAAVTRDGAGPLWQQVAASIHARILAGEYGPGAQLPPDRQIAADYGTSRMTVRQALAALEKKGAIRIEHGNGTFVSEDPMPYAIGRRVRFDENLRSAELSPERRLLRWRLAEAAPDIAAALALPRQAPVIEMTIGAFADARPIAIGVHACCATRFAGFAEAFEQDRSFSRALRRYGVEDYLRKTTEITARMPTAEEAKVLRQARTVPVLAYTALDIDLAGVPISYFVGCFAAERVKIVVDLPAGA</sequence>
<dbReference type="Pfam" id="PF00392">
    <property type="entry name" value="GntR"/>
    <property type="match status" value="1"/>
</dbReference>
<dbReference type="SMART" id="SM00866">
    <property type="entry name" value="UTRA"/>
    <property type="match status" value="1"/>
</dbReference>
<dbReference type="PANTHER" id="PTHR44846:SF1">
    <property type="entry name" value="MANNOSYL-D-GLYCERATE TRANSPORT_METABOLISM SYSTEM REPRESSOR MNGR-RELATED"/>
    <property type="match status" value="1"/>
</dbReference>